<comment type="subunit">
    <text evidence="7">Interacts with the chaperone complex consisting of HSC70 and SGTA.</text>
</comment>
<dbReference type="InterPro" id="IPR001623">
    <property type="entry name" value="DnaJ_domain"/>
</dbReference>
<evidence type="ECO:0000313" key="10">
    <source>
        <dbReference type="EMBL" id="MDQ0567842.1"/>
    </source>
</evidence>
<evidence type="ECO:0000256" key="8">
    <source>
        <dbReference type="ARBA" id="ARBA00040845"/>
    </source>
</evidence>
<evidence type="ECO:0000256" key="3">
    <source>
        <dbReference type="ARBA" id="ARBA00023136"/>
    </source>
</evidence>
<dbReference type="SUPFAM" id="SSF46565">
    <property type="entry name" value="Chaperone J-domain"/>
    <property type="match status" value="1"/>
</dbReference>
<dbReference type="Gene3D" id="1.10.287.110">
    <property type="entry name" value="DnaJ domain"/>
    <property type="match status" value="1"/>
</dbReference>
<keyword evidence="11" id="KW-1185">Reference proteome</keyword>
<evidence type="ECO:0000256" key="1">
    <source>
        <dbReference type="ARBA" id="ARBA00004635"/>
    </source>
</evidence>
<dbReference type="Pfam" id="PF00226">
    <property type="entry name" value="DnaJ"/>
    <property type="match status" value="1"/>
</dbReference>
<organism evidence="10 11">
    <name type="scientific">Mycoplasma yeatsii</name>
    <dbReference type="NCBI Taxonomy" id="51365"/>
    <lineage>
        <taxon>Bacteria</taxon>
        <taxon>Bacillati</taxon>
        <taxon>Mycoplasmatota</taxon>
        <taxon>Mollicutes</taxon>
        <taxon>Mycoplasmataceae</taxon>
        <taxon>Mycoplasma</taxon>
    </lineage>
</organism>
<dbReference type="Proteomes" id="UP001236620">
    <property type="component" value="Unassembled WGS sequence"/>
</dbReference>
<proteinExistence type="predicted"/>
<dbReference type="EMBL" id="JAUSWP010000003">
    <property type="protein sequence ID" value="MDQ0567842.1"/>
    <property type="molecule type" value="Genomic_DNA"/>
</dbReference>
<evidence type="ECO:0000256" key="5">
    <source>
        <dbReference type="ARBA" id="ARBA00023186"/>
    </source>
</evidence>
<reference evidence="10" key="1">
    <citation type="submission" date="2023-07" db="EMBL/GenBank/DDBJ databases">
        <title>Genomic Encyclopedia of Type Strains, Phase IV (KMG-IV): sequencing the most valuable type-strain genomes for metagenomic binning, comparative biology and taxonomic classification.</title>
        <authorList>
            <person name="Goeker M."/>
        </authorList>
    </citation>
    <scope>NUCLEOTIDE SEQUENCE [LARGE SCALE GENOMIC DNA]</scope>
    <source>
        <strain evidence="10">DSM 22019</strain>
    </source>
</reference>
<protein>
    <recommendedName>
        <fullName evidence="8">DnaJ homolog subfamily C member 5B</fullName>
    </recommendedName>
</protein>
<comment type="caution">
    <text evidence="10">The sequence shown here is derived from an EMBL/GenBank/DDBJ whole genome shotgun (WGS) entry which is preliminary data.</text>
</comment>
<dbReference type="RefSeq" id="WP_307444863.1">
    <property type="nucleotide sequence ID" value="NZ_JAUSWP010000003.1"/>
</dbReference>
<evidence type="ECO:0000256" key="7">
    <source>
        <dbReference type="ARBA" id="ARBA00038694"/>
    </source>
</evidence>
<dbReference type="PRINTS" id="PR00625">
    <property type="entry name" value="JDOMAIN"/>
</dbReference>
<gene>
    <name evidence="10" type="ORF">J2Z63_000487</name>
</gene>
<evidence type="ECO:0000256" key="4">
    <source>
        <dbReference type="ARBA" id="ARBA00023139"/>
    </source>
</evidence>
<evidence type="ECO:0000313" key="11">
    <source>
        <dbReference type="Proteomes" id="UP001236620"/>
    </source>
</evidence>
<dbReference type="InterPro" id="IPR036869">
    <property type="entry name" value="J_dom_sf"/>
</dbReference>
<keyword evidence="6" id="KW-0449">Lipoprotein</keyword>
<accession>A0ABU0NF86</accession>
<keyword evidence="4" id="KW-0564">Palmitate</keyword>
<keyword evidence="5" id="KW-0143">Chaperone</keyword>
<comment type="subcellular location">
    <subcellularLocation>
        <location evidence="1">Membrane</location>
        <topology evidence="1">Lipid-anchor</topology>
    </subcellularLocation>
</comment>
<name>A0ABU0NF86_9MOLU</name>
<dbReference type="SMART" id="SM00271">
    <property type="entry name" value="DnaJ"/>
    <property type="match status" value="1"/>
</dbReference>
<keyword evidence="3" id="KW-0472">Membrane</keyword>
<evidence type="ECO:0000256" key="2">
    <source>
        <dbReference type="ARBA" id="ARBA00022553"/>
    </source>
</evidence>
<evidence type="ECO:0000256" key="6">
    <source>
        <dbReference type="ARBA" id="ARBA00023288"/>
    </source>
</evidence>
<sequence length="295" mass="35376">MKDINLIKITNYNKYQESLAFNLFKFNNQTELDEIINDIKKNNLILKLDQYNYNEYLTDVFRLNFYNTIDFIKINNDKLDDKLIKNLKLTLNFISNTINNVFWNNINKFYDAKNNLVNITEYNLEISNHLSELYFQFKQVVANQLLNIISNLIDVYLQINYLNNNEIKLNILNNNLTSILDLISEKFLSITKSKLQYIYKVFKLKDIHQQSKINYKKNFDDFLNDDYLFETSFSDELKALEFLGLQNNVTWNEIKTKYKQLAIKYHPDNNLNNNQAQEMMKKINSAYNLLKKHRK</sequence>
<keyword evidence="2" id="KW-0597">Phosphoprotein</keyword>
<evidence type="ECO:0000259" key="9">
    <source>
        <dbReference type="PROSITE" id="PS50076"/>
    </source>
</evidence>
<dbReference type="PROSITE" id="PS50076">
    <property type="entry name" value="DNAJ_2"/>
    <property type="match status" value="1"/>
</dbReference>
<dbReference type="PANTHER" id="PTHR44027">
    <property type="entry name" value="DNAJ HOMOLOG SUBFAMILY C MEMBER 5 HOMOLOG"/>
    <property type="match status" value="1"/>
</dbReference>
<dbReference type="InterPro" id="IPR051434">
    <property type="entry name" value="DnaJ_C_subfamily_member5"/>
</dbReference>
<feature type="domain" description="J" evidence="9">
    <location>
        <begin position="238"/>
        <end position="295"/>
    </location>
</feature>
<dbReference type="CDD" id="cd06257">
    <property type="entry name" value="DnaJ"/>
    <property type="match status" value="1"/>
</dbReference>
<dbReference type="PANTHER" id="PTHR44027:SF6">
    <property type="entry name" value="DNAJ HOMOLOG SUBFAMILY C MEMBER 5B"/>
    <property type="match status" value="1"/>
</dbReference>